<comment type="caution">
    <text evidence="2">The sequence shown here is derived from an EMBL/GenBank/DDBJ whole genome shotgun (WGS) entry which is preliminary data.</text>
</comment>
<dbReference type="Proteomes" id="UP001642540">
    <property type="component" value="Unassembled WGS sequence"/>
</dbReference>
<sequence>MNNSWKRLGVKLGWPNRQRLPNLPELIIYGMVLSFLAFPLIGVGYPLITKGDPIQLIAHLCFPILLEENYLYGRLMKALACILYGTISFYTALNTLFLILCATCFLDVITKFSKDVFPSTQTKGKMKMRCDTGVRKDFQLCYILYRQLRILVETGGKGIQPFLQVLGGMGVPLCSFSAFASLKLGHHMNVFIWVGVSLIVPFCVVACLVLVGLGSIINVNSKLYFQNWKRHLHRKYDKKRLASCMELAFNLGVVRRATNGTALLIINYIVNYTVTLLCINTS</sequence>
<evidence type="ECO:0000313" key="2">
    <source>
        <dbReference type="EMBL" id="CAL8110316.1"/>
    </source>
</evidence>
<evidence type="ECO:0000313" key="3">
    <source>
        <dbReference type="Proteomes" id="UP001642540"/>
    </source>
</evidence>
<organism evidence="2 3">
    <name type="scientific">Orchesella dallaii</name>
    <dbReference type="NCBI Taxonomy" id="48710"/>
    <lineage>
        <taxon>Eukaryota</taxon>
        <taxon>Metazoa</taxon>
        <taxon>Ecdysozoa</taxon>
        <taxon>Arthropoda</taxon>
        <taxon>Hexapoda</taxon>
        <taxon>Collembola</taxon>
        <taxon>Entomobryomorpha</taxon>
        <taxon>Entomobryoidea</taxon>
        <taxon>Orchesellidae</taxon>
        <taxon>Orchesellinae</taxon>
        <taxon>Orchesella</taxon>
    </lineage>
</organism>
<proteinExistence type="predicted"/>
<keyword evidence="1" id="KW-1133">Transmembrane helix</keyword>
<evidence type="ECO:0000256" key="1">
    <source>
        <dbReference type="SAM" id="Phobius"/>
    </source>
</evidence>
<gene>
    <name evidence="2" type="ORF">ODALV1_LOCUS14145</name>
</gene>
<accession>A0ABP1QVF9</accession>
<name>A0ABP1QVF9_9HEXA</name>
<feature type="transmembrane region" description="Helical" evidence="1">
    <location>
        <begin position="190"/>
        <end position="219"/>
    </location>
</feature>
<feature type="transmembrane region" description="Helical" evidence="1">
    <location>
        <begin position="26"/>
        <end position="48"/>
    </location>
</feature>
<keyword evidence="3" id="KW-1185">Reference proteome</keyword>
<keyword evidence="1" id="KW-0472">Membrane</keyword>
<dbReference type="EMBL" id="CAXLJM020000044">
    <property type="protein sequence ID" value="CAL8110316.1"/>
    <property type="molecule type" value="Genomic_DNA"/>
</dbReference>
<reference evidence="2 3" key="1">
    <citation type="submission" date="2024-08" db="EMBL/GenBank/DDBJ databases">
        <authorList>
            <person name="Cucini C."/>
            <person name="Frati F."/>
        </authorList>
    </citation>
    <scope>NUCLEOTIDE SEQUENCE [LARGE SCALE GENOMIC DNA]</scope>
</reference>
<protein>
    <submittedName>
        <fullName evidence="2">Uncharacterized protein</fullName>
    </submittedName>
</protein>
<feature type="transmembrane region" description="Helical" evidence="1">
    <location>
        <begin position="79"/>
        <end position="109"/>
    </location>
</feature>
<keyword evidence="1" id="KW-0812">Transmembrane</keyword>